<organism evidence="2 3">
    <name type="scientific">Pseudoduganella violacea</name>
    <dbReference type="NCBI Taxonomy" id="1715466"/>
    <lineage>
        <taxon>Bacteria</taxon>
        <taxon>Pseudomonadati</taxon>
        <taxon>Pseudomonadota</taxon>
        <taxon>Betaproteobacteria</taxon>
        <taxon>Burkholderiales</taxon>
        <taxon>Oxalobacteraceae</taxon>
        <taxon>Telluria group</taxon>
        <taxon>Pseudoduganella</taxon>
    </lineage>
</organism>
<keyword evidence="1" id="KW-0812">Transmembrane</keyword>
<comment type="caution">
    <text evidence="2">The sequence shown here is derived from an EMBL/GenBank/DDBJ whole genome shotgun (WGS) entry which is preliminary data.</text>
</comment>
<gene>
    <name evidence="2" type="ORF">FHS03_001275</name>
</gene>
<protein>
    <submittedName>
        <fullName evidence="2">Uncharacterized protein</fullName>
    </submittedName>
</protein>
<proteinExistence type="predicted"/>
<name>A0A7W5B806_9BURK</name>
<sequence>MGYHVTILRTIDGQLHPLSREEIHAAVAGMDGKLAAEHQEGGELRLYRPLQGRASEIMILQDGELWAKNPGKAFLALMLELANKLEARVRGDELETYRTPDLTYAHPDDLPLIEAARVESRQQVRRVQRQGWIVRLAALGAVLLLAYLWRLYQSA</sequence>
<accession>A0A7W5B806</accession>
<dbReference type="RefSeq" id="WP_183440187.1">
    <property type="nucleotide sequence ID" value="NZ_JACHXD010000003.1"/>
</dbReference>
<dbReference type="AlphaFoldDB" id="A0A7W5B806"/>
<evidence type="ECO:0000313" key="3">
    <source>
        <dbReference type="Proteomes" id="UP000541535"/>
    </source>
</evidence>
<evidence type="ECO:0000256" key="1">
    <source>
        <dbReference type="SAM" id="Phobius"/>
    </source>
</evidence>
<keyword evidence="3" id="KW-1185">Reference proteome</keyword>
<reference evidence="2 3" key="1">
    <citation type="submission" date="2020-08" db="EMBL/GenBank/DDBJ databases">
        <title>Genomic Encyclopedia of Type Strains, Phase III (KMG-III): the genomes of soil and plant-associated and newly described type strains.</title>
        <authorList>
            <person name="Whitman W."/>
        </authorList>
    </citation>
    <scope>NUCLEOTIDE SEQUENCE [LARGE SCALE GENOMIC DNA]</scope>
    <source>
        <strain evidence="2 3">CECT 8897</strain>
    </source>
</reference>
<dbReference type="EMBL" id="JACHXD010000003">
    <property type="protein sequence ID" value="MBB3118244.1"/>
    <property type="molecule type" value="Genomic_DNA"/>
</dbReference>
<evidence type="ECO:0000313" key="2">
    <source>
        <dbReference type="EMBL" id="MBB3118244.1"/>
    </source>
</evidence>
<keyword evidence="1" id="KW-1133">Transmembrane helix</keyword>
<feature type="transmembrane region" description="Helical" evidence="1">
    <location>
        <begin position="132"/>
        <end position="152"/>
    </location>
</feature>
<dbReference type="Proteomes" id="UP000541535">
    <property type="component" value="Unassembled WGS sequence"/>
</dbReference>
<keyword evidence="1" id="KW-0472">Membrane</keyword>